<protein>
    <recommendedName>
        <fullName evidence="3">RNase H type-1 domain-containing protein</fullName>
    </recommendedName>
</protein>
<gene>
    <name evidence="1" type="ORF">IEQ34_014774</name>
</gene>
<keyword evidence="2" id="KW-1185">Reference proteome</keyword>
<evidence type="ECO:0008006" key="3">
    <source>
        <dbReference type="Google" id="ProtNLM"/>
    </source>
</evidence>
<evidence type="ECO:0000313" key="1">
    <source>
        <dbReference type="EMBL" id="KAH0456867.1"/>
    </source>
</evidence>
<dbReference type="AlphaFoldDB" id="A0AAV7GKU4"/>
<dbReference type="EMBL" id="JAGFBR010000013">
    <property type="protein sequence ID" value="KAH0456867.1"/>
    <property type="molecule type" value="Genomic_DNA"/>
</dbReference>
<proteinExistence type="predicted"/>
<name>A0AAV7GKU4_DENCH</name>
<organism evidence="1 2">
    <name type="scientific">Dendrobium chrysotoxum</name>
    <name type="common">Orchid</name>
    <dbReference type="NCBI Taxonomy" id="161865"/>
    <lineage>
        <taxon>Eukaryota</taxon>
        <taxon>Viridiplantae</taxon>
        <taxon>Streptophyta</taxon>
        <taxon>Embryophyta</taxon>
        <taxon>Tracheophyta</taxon>
        <taxon>Spermatophyta</taxon>
        <taxon>Magnoliopsida</taxon>
        <taxon>Liliopsida</taxon>
        <taxon>Asparagales</taxon>
        <taxon>Orchidaceae</taxon>
        <taxon>Epidendroideae</taxon>
        <taxon>Malaxideae</taxon>
        <taxon>Dendrobiinae</taxon>
        <taxon>Dendrobium</taxon>
    </lineage>
</organism>
<comment type="caution">
    <text evidence="1">The sequence shown here is derived from an EMBL/GenBank/DDBJ whole genome shotgun (WGS) entry which is preliminary data.</text>
</comment>
<accession>A0AAV7GKU4</accession>
<sequence length="133" mass="15247">MQLNWRAMNARKRHQPYETRIILAATILEAYTYPRARGHFITELLPNVVPPLGWIKVNTEGSLLPSCKAGLGVVIHNSHDEFIATIGHHTEHWDNTHIEHEAMFFVELHVEPLMYEANGIIIEGDNKCDAHYL</sequence>
<evidence type="ECO:0000313" key="2">
    <source>
        <dbReference type="Proteomes" id="UP000775213"/>
    </source>
</evidence>
<dbReference type="Proteomes" id="UP000775213">
    <property type="component" value="Unassembled WGS sequence"/>
</dbReference>
<reference evidence="1 2" key="1">
    <citation type="journal article" date="2021" name="Hortic Res">
        <title>Chromosome-scale assembly of the Dendrobium chrysotoxum genome enhances the understanding of orchid evolution.</title>
        <authorList>
            <person name="Zhang Y."/>
            <person name="Zhang G.Q."/>
            <person name="Zhang D."/>
            <person name="Liu X.D."/>
            <person name="Xu X.Y."/>
            <person name="Sun W.H."/>
            <person name="Yu X."/>
            <person name="Zhu X."/>
            <person name="Wang Z.W."/>
            <person name="Zhao X."/>
            <person name="Zhong W.Y."/>
            <person name="Chen H."/>
            <person name="Yin W.L."/>
            <person name="Huang T."/>
            <person name="Niu S.C."/>
            <person name="Liu Z.J."/>
        </authorList>
    </citation>
    <scope>NUCLEOTIDE SEQUENCE [LARGE SCALE GENOMIC DNA]</scope>
    <source>
        <strain evidence="1">Lindl</strain>
    </source>
</reference>